<feature type="transmembrane region" description="Helical" evidence="1">
    <location>
        <begin position="151"/>
        <end position="172"/>
    </location>
</feature>
<name>A0A0D6PIW9_9PROT</name>
<dbReference type="RefSeq" id="WP_048879723.1">
    <property type="nucleotide sequence ID" value="NZ_BANC01000088.1"/>
</dbReference>
<gene>
    <name evidence="2" type="ORF">Aam_090_009</name>
</gene>
<keyword evidence="1" id="KW-0472">Membrane</keyword>
<sequence>MNIVASFAPFIIFSVLNGSVSLPLALGVSAVISAVLIIRSVMRGASLKILEVGSVVLFAGLAVYSGLFDAHVSLMAMKLCVNIGLLAIVLASIVIGTPFTVQYAKAQVPREHWNSPGFLRVNYVISAVWGLSFLLTALADLGEMYFASSTGALDTAVVIGSMIGAMKFTAWYPDWVQKQKMAAQG</sequence>
<keyword evidence="1" id="KW-1133">Transmembrane helix</keyword>
<organism evidence="2 3">
    <name type="scientific">Acidocella aminolytica 101 = DSM 11237</name>
    <dbReference type="NCBI Taxonomy" id="1120923"/>
    <lineage>
        <taxon>Bacteria</taxon>
        <taxon>Pseudomonadati</taxon>
        <taxon>Pseudomonadota</taxon>
        <taxon>Alphaproteobacteria</taxon>
        <taxon>Acetobacterales</taxon>
        <taxon>Acidocellaceae</taxon>
        <taxon>Acidocella</taxon>
    </lineage>
</organism>
<feature type="transmembrane region" description="Helical" evidence="1">
    <location>
        <begin position="121"/>
        <end position="139"/>
    </location>
</feature>
<keyword evidence="1" id="KW-0812">Transmembrane</keyword>
<dbReference type="Proteomes" id="UP000032668">
    <property type="component" value="Unassembled WGS sequence"/>
</dbReference>
<feature type="transmembrane region" description="Helical" evidence="1">
    <location>
        <begin position="49"/>
        <end position="67"/>
    </location>
</feature>
<dbReference type="EMBL" id="BANC01000088">
    <property type="protein sequence ID" value="GAN81331.1"/>
    <property type="molecule type" value="Genomic_DNA"/>
</dbReference>
<dbReference type="AlphaFoldDB" id="A0A0D6PIW9"/>
<dbReference type="STRING" id="1120923.SAMN02746095_03478"/>
<evidence type="ECO:0000313" key="2">
    <source>
        <dbReference type="EMBL" id="GAN81331.1"/>
    </source>
</evidence>
<keyword evidence="3" id="KW-1185">Reference proteome</keyword>
<proteinExistence type="predicted"/>
<evidence type="ECO:0000256" key="1">
    <source>
        <dbReference type="SAM" id="Phobius"/>
    </source>
</evidence>
<evidence type="ECO:0008006" key="4">
    <source>
        <dbReference type="Google" id="ProtNLM"/>
    </source>
</evidence>
<evidence type="ECO:0000313" key="3">
    <source>
        <dbReference type="Proteomes" id="UP000032668"/>
    </source>
</evidence>
<reference evidence="2 3" key="1">
    <citation type="submission" date="2012-11" db="EMBL/GenBank/DDBJ databases">
        <title>Whole genome sequence of Acidocella aminolytica 101 = DSM 11237.</title>
        <authorList>
            <person name="Azuma Y."/>
            <person name="Higashiura N."/>
            <person name="Hirakawa H."/>
            <person name="Matsushita K."/>
        </authorList>
    </citation>
    <scope>NUCLEOTIDE SEQUENCE [LARGE SCALE GENOMIC DNA]</scope>
    <source>
        <strain evidence="3">101 / DSM 11237</strain>
    </source>
</reference>
<comment type="caution">
    <text evidence="2">The sequence shown here is derived from an EMBL/GenBank/DDBJ whole genome shotgun (WGS) entry which is preliminary data.</text>
</comment>
<dbReference type="OrthoDB" id="9774675at2"/>
<accession>A0A0D6PIW9</accession>
<protein>
    <recommendedName>
        <fullName evidence="4">Intracellular septation protein A</fullName>
    </recommendedName>
</protein>
<feature type="transmembrane region" description="Helical" evidence="1">
    <location>
        <begin position="79"/>
        <end position="101"/>
    </location>
</feature>